<feature type="domain" description="MobA-like NTP transferase" evidence="1">
    <location>
        <begin position="4"/>
        <end position="166"/>
    </location>
</feature>
<dbReference type="AlphaFoldDB" id="A0A9D1Y144"/>
<evidence type="ECO:0000313" key="2">
    <source>
        <dbReference type="EMBL" id="HIX95084.1"/>
    </source>
</evidence>
<gene>
    <name evidence="2" type="ORF">H9846_06470</name>
</gene>
<evidence type="ECO:0000313" key="3">
    <source>
        <dbReference type="Proteomes" id="UP000886751"/>
    </source>
</evidence>
<accession>A0A9D1Y144</accession>
<protein>
    <submittedName>
        <fullName evidence="2">Nucleotidyltransferase family protein</fullName>
    </submittedName>
</protein>
<dbReference type="CDD" id="cd04182">
    <property type="entry name" value="GT_2_like_f"/>
    <property type="match status" value="1"/>
</dbReference>
<proteinExistence type="predicted"/>
<dbReference type="SUPFAM" id="SSF53448">
    <property type="entry name" value="Nucleotide-diphospho-sugar transferases"/>
    <property type="match status" value="1"/>
</dbReference>
<dbReference type="EMBL" id="DXEI01000095">
    <property type="protein sequence ID" value="HIX95084.1"/>
    <property type="molecule type" value="Genomic_DNA"/>
</dbReference>
<evidence type="ECO:0000259" key="1">
    <source>
        <dbReference type="Pfam" id="PF12804"/>
    </source>
</evidence>
<reference evidence="2" key="2">
    <citation type="submission" date="2021-04" db="EMBL/GenBank/DDBJ databases">
        <authorList>
            <person name="Gilroy R."/>
        </authorList>
    </citation>
    <scope>NUCLEOTIDE SEQUENCE</scope>
    <source>
        <strain evidence="2">ChiHecec2B26-7398</strain>
    </source>
</reference>
<dbReference type="InterPro" id="IPR029044">
    <property type="entry name" value="Nucleotide-diphossugar_trans"/>
</dbReference>
<dbReference type="InterPro" id="IPR025877">
    <property type="entry name" value="MobA-like_NTP_Trfase"/>
</dbReference>
<organism evidence="2 3">
    <name type="scientific">Candidatus Gemmiger excrementipullorum</name>
    <dbReference type="NCBI Taxonomy" id="2838610"/>
    <lineage>
        <taxon>Bacteria</taxon>
        <taxon>Bacillati</taxon>
        <taxon>Bacillota</taxon>
        <taxon>Clostridia</taxon>
        <taxon>Eubacteriales</taxon>
        <taxon>Gemmiger</taxon>
    </lineage>
</organism>
<sequence>MTHVILLAAGSSRRFGGNKLLAPWRGRPLYRYGLHTLAAVCAARADAALLVVTNTPAIAQAAAACGARAVPSPHSAQGQSASIRAGLDAAGPLAPGDFLLFAVADQPLLRAATVHRLLDLAVPGTWGATAACGGRVGSPALFCAALAPQLYALGGDCGGRAVLNARPQAVLRVACEAEELWDIDRPGDGTPPAG</sequence>
<dbReference type="Gene3D" id="3.90.550.10">
    <property type="entry name" value="Spore Coat Polysaccharide Biosynthesis Protein SpsA, Chain A"/>
    <property type="match status" value="1"/>
</dbReference>
<reference evidence="2" key="1">
    <citation type="journal article" date="2021" name="PeerJ">
        <title>Extensive microbial diversity within the chicken gut microbiome revealed by metagenomics and culture.</title>
        <authorList>
            <person name="Gilroy R."/>
            <person name="Ravi A."/>
            <person name="Getino M."/>
            <person name="Pursley I."/>
            <person name="Horton D.L."/>
            <person name="Alikhan N.F."/>
            <person name="Baker D."/>
            <person name="Gharbi K."/>
            <person name="Hall N."/>
            <person name="Watson M."/>
            <person name="Adriaenssens E.M."/>
            <person name="Foster-Nyarko E."/>
            <person name="Jarju S."/>
            <person name="Secka A."/>
            <person name="Antonio M."/>
            <person name="Oren A."/>
            <person name="Chaudhuri R.R."/>
            <person name="La Ragione R."/>
            <person name="Hildebrand F."/>
            <person name="Pallen M.J."/>
        </authorList>
    </citation>
    <scope>NUCLEOTIDE SEQUENCE</scope>
    <source>
        <strain evidence="2">ChiHecec2B26-7398</strain>
    </source>
</reference>
<dbReference type="Proteomes" id="UP000886751">
    <property type="component" value="Unassembled WGS sequence"/>
</dbReference>
<name>A0A9D1Y144_9FIRM</name>
<comment type="caution">
    <text evidence="2">The sequence shown here is derived from an EMBL/GenBank/DDBJ whole genome shotgun (WGS) entry which is preliminary data.</text>
</comment>
<dbReference type="PANTHER" id="PTHR43777:SF1">
    <property type="entry name" value="MOLYBDENUM COFACTOR CYTIDYLYLTRANSFERASE"/>
    <property type="match status" value="1"/>
</dbReference>
<dbReference type="Pfam" id="PF12804">
    <property type="entry name" value="NTP_transf_3"/>
    <property type="match status" value="1"/>
</dbReference>
<dbReference type="PANTHER" id="PTHR43777">
    <property type="entry name" value="MOLYBDENUM COFACTOR CYTIDYLYLTRANSFERASE"/>
    <property type="match status" value="1"/>
</dbReference>
<dbReference type="GO" id="GO:0016779">
    <property type="term" value="F:nucleotidyltransferase activity"/>
    <property type="evidence" value="ECO:0007669"/>
    <property type="project" value="UniProtKB-ARBA"/>
</dbReference>